<dbReference type="GO" id="GO:0030163">
    <property type="term" value="P:protein catabolic process"/>
    <property type="evidence" value="ECO:0007669"/>
    <property type="project" value="UniProtKB-ARBA"/>
</dbReference>
<protein>
    <recommendedName>
        <fullName evidence="6">BTB/POZ domain-containing protein</fullName>
    </recommendedName>
</protein>
<evidence type="ECO:0000313" key="5">
    <source>
        <dbReference type="Proteomes" id="UP000886998"/>
    </source>
</evidence>
<evidence type="ECO:0008006" key="6">
    <source>
        <dbReference type="Google" id="ProtNLM"/>
    </source>
</evidence>
<dbReference type="CDD" id="cd18186">
    <property type="entry name" value="BTB_POZ_ZBTB_KLHL-like"/>
    <property type="match status" value="2"/>
</dbReference>
<evidence type="ECO:0000259" key="3">
    <source>
        <dbReference type="PROSITE" id="PS50144"/>
    </source>
</evidence>
<proteinExistence type="predicted"/>
<dbReference type="PROSITE" id="PS50097">
    <property type="entry name" value="BTB"/>
    <property type="match status" value="2"/>
</dbReference>
<dbReference type="InterPro" id="IPR011333">
    <property type="entry name" value="SKP1/BTB/POZ_sf"/>
</dbReference>
<dbReference type="Proteomes" id="UP000886998">
    <property type="component" value="Unassembled WGS sequence"/>
</dbReference>
<dbReference type="InterPro" id="IPR002083">
    <property type="entry name" value="MATH/TRAF_dom"/>
</dbReference>
<dbReference type="OrthoDB" id="6426498at2759"/>
<dbReference type="CDD" id="cd00121">
    <property type="entry name" value="MATH"/>
    <property type="match status" value="1"/>
</dbReference>
<gene>
    <name evidence="4" type="ORF">TNIN_251201</name>
</gene>
<reference evidence="4" key="1">
    <citation type="submission" date="2020-08" db="EMBL/GenBank/DDBJ databases">
        <title>Multicomponent nature underlies the extraordinary mechanical properties of spider dragline silk.</title>
        <authorList>
            <person name="Kono N."/>
            <person name="Nakamura H."/>
            <person name="Mori M."/>
            <person name="Yoshida Y."/>
            <person name="Ohtoshi R."/>
            <person name="Malay A.D."/>
            <person name="Moran D.A.P."/>
            <person name="Tomita M."/>
            <person name="Numata K."/>
            <person name="Arakawa K."/>
        </authorList>
    </citation>
    <scope>NUCLEOTIDE SEQUENCE</scope>
</reference>
<dbReference type="PANTHER" id="PTHR24413">
    <property type="entry name" value="SPECKLE-TYPE POZ PROTEIN"/>
    <property type="match status" value="1"/>
</dbReference>
<keyword evidence="1" id="KW-0812">Transmembrane</keyword>
<keyword evidence="1" id="KW-1133">Transmembrane helix</keyword>
<keyword evidence="1" id="KW-0472">Membrane</keyword>
<evidence type="ECO:0000313" key="4">
    <source>
        <dbReference type="EMBL" id="GFY39260.1"/>
    </source>
</evidence>
<dbReference type="Pfam" id="PF00651">
    <property type="entry name" value="BTB"/>
    <property type="match status" value="2"/>
</dbReference>
<dbReference type="EMBL" id="BMAV01001301">
    <property type="protein sequence ID" value="GFY39260.1"/>
    <property type="molecule type" value="Genomic_DNA"/>
</dbReference>
<organism evidence="4 5">
    <name type="scientific">Trichonephila inaurata madagascariensis</name>
    <dbReference type="NCBI Taxonomy" id="2747483"/>
    <lineage>
        <taxon>Eukaryota</taxon>
        <taxon>Metazoa</taxon>
        <taxon>Ecdysozoa</taxon>
        <taxon>Arthropoda</taxon>
        <taxon>Chelicerata</taxon>
        <taxon>Arachnida</taxon>
        <taxon>Araneae</taxon>
        <taxon>Araneomorphae</taxon>
        <taxon>Entelegynae</taxon>
        <taxon>Araneoidea</taxon>
        <taxon>Nephilidae</taxon>
        <taxon>Trichonephila</taxon>
        <taxon>Trichonephila inaurata</taxon>
    </lineage>
</organism>
<dbReference type="Gene3D" id="2.60.210.10">
    <property type="entry name" value="Apoptosis, Tumor Necrosis Factor Receptor Associated Protein 2, Chain A"/>
    <property type="match status" value="1"/>
</dbReference>
<accession>A0A8X6WQA9</accession>
<keyword evidence="5" id="KW-1185">Reference proteome</keyword>
<dbReference type="InterPro" id="IPR008974">
    <property type="entry name" value="TRAF-like"/>
</dbReference>
<dbReference type="InterPro" id="IPR000210">
    <property type="entry name" value="BTB/POZ_dom"/>
</dbReference>
<evidence type="ECO:0000259" key="2">
    <source>
        <dbReference type="PROSITE" id="PS50097"/>
    </source>
</evidence>
<dbReference type="SUPFAM" id="SSF54695">
    <property type="entry name" value="POZ domain"/>
    <property type="match status" value="2"/>
</dbReference>
<name>A0A8X6WQA9_9ARAC</name>
<dbReference type="Pfam" id="PF22486">
    <property type="entry name" value="MATH_2"/>
    <property type="match status" value="1"/>
</dbReference>
<feature type="domain" description="BTB" evidence="2">
    <location>
        <begin position="166"/>
        <end position="233"/>
    </location>
</feature>
<dbReference type="PROSITE" id="PS50144">
    <property type="entry name" value="MATH"/>
    <property type="match status" value="1"/>
</dbReference>
<dbReference type="SUPFAM" id="SSF49599">
    <property type="entry name" value="TRAF domain-like"/>
    <property type="match status" value="2"/>
</dbReference>
<comment type="caution">
    <text evidence="4">The sequence shown here is derived from an EMBL/GenBank/DDBJ whole genome shotgun (WGS) entry which is preliminary data.</text>
</comment>
<feature type="domain" description="BTB" evidence="2">
    <location>
        <begin position="438"/>
        <end position="503"/>
    </location>
</feature>
<dbReference type="AlphaFoldDB" id="A0A8X6WQA9"/>
<sequence length="544" mass="63779">MKHNYSLNPPFSVTWNIENFNMCPLNYQQKISSPSFVVQALGGTRWKLILYPKGLPCPDYMSAYLLRETYHHKFEKIIVDLEFTLICTHMEKSTKLCNVSFGEGNYHGVSKLLRIRYRNGKYIFSCKKITLICRITSRDEVSLHNSSDSLYLSNHLLLLFKSSYLADIVINCRKEEFRVHTAIIMARCPQLLDHLHFVNNTSFPRKAEIFKFEISVFKHLLKYIYTGIISVPLHNLRVKLYEAAYLLDMEDLTETMDSLPDISSINTAFSTEQCYFTWTIEKSHLLRQRSLIRILQFNTMYFHDLFITLQINPVPEGIQENLSVHFGLNSFNANRPVFLWYKIFLNDTQGNRLYCIHRKGSFANDGTWLGNKSFDFEMLPDEFVLECHIEVSDDTYTSQVRTTIDDSSPDWELNCRYYRSTFQLSKDMNRLLESRKFSDTIIRCKDQKFAVHRAILEVRSAFFRKLFKQFEIINGRMTVNPISPYLLHCVIVYAYSGMIKITKRKKLINLHKFAIALDMHALKQKCASCLHKEKKSISLKRNLG</sequence>
<evidence type="ECO:0000256" key="1">
    <source>
        <dbReference type="SAM" id="Phobius"/>
    </source>
</evidence>
<dbReference type="Gene3D" id="3.30.710.10">
    <property type="entry name" value="Potassium Channel Kv1.1, Chain A"/>
    <property type="match status" value="2"/>
</dbReference>
<feature type="transmembrane region" description="Helical" evidence="1">
    <location>
        <begin position="485"/>
        <end position="502"/>
    </location>
</feature>
<dbReference type="SMART" id="SM00225">
    <property type="entry name" value="BTB"/>
    <property type="match status" value="2"/>
</dbReference>
<feature type="domain" description="MATH" evidence="3">
    <location>
        <begin position="10"/>
        <end position="135"/>
    </location>
</feature>